<keyword evidence="2" id="KW-1185">Reference proteome</keyword>
<organism evidence="1 2">
    <name type="scientific">Vararia minispora EC-137</name>
    <dbReference type="NCBI Taxonomy" id="1314806"/>
    <lineage>
        <taxon>Eukaryota</taxon>
        <taxon>Fungi</taxon>
        <taxon>Dikarya</taxon>
        <taxon>Basidiomycota</taxon>
        <taxon>Agaricomycotina</taxon>
        <taxon>Agaricomycetes</taxon>
        <taxon>Russulales</taxon>
        <taxon>Lachnocladiaceae</taxon>
        <taxon>Vararia</taxon>
    </lineage>
</organism>
<proteinExistence type="predicted"/>
<sequence>MQNESFVFDARPHYPLLIPVKRYWHADLQSQDDDAVTLVFAHATSFHNEHWEPVLEDLFGLIGAVKSVGGRTAKIREAWAIGCPNHGDGGIWNEETLAEGYTPFDWSEFGRSIHLVLAGLGKGVGVDFSQRKLVGVGHSMGAIAIVLATTWHPFVRWHSAILVEPMFVWPGCYERVNRILVESAPKRRDIWPDKETAHKQFLQRFKSWDPRVIELYVRYGLRDLPSKLYPDQTGVTLKCNKRSEAETYKDAHGRMTAQRYLPTFCAGTPTHAVFGAVPDILPISNREHVVKDYAHNNFKTVSVVEDAGHTVVQHNPGGVAERLCEILLHKDPVKGKL</sequence>
<reference evidence="1" key="2">
    <citation type="journal article" date="2022" name="New Phytol.">
        <title>Evolutionary transition to the ectomycorrhizal habit in the genomes of a hyperdiverse lineage of mushroom-forming fungi.</title>
        <authorList>
            <person name="Looney B."/>
            <person name="Miyauchi S."/>
            <person name="Morin E."/>
            <person name="Drula E."/>
            <person name="Courty P.E."/>
            <person name="Kohler A."/>
            <person name="Kuo A."/>
            <person name="LaButti K."/>
            <person name="Pangilinan J."/>
            <person name="Lipzen A."/>
            <person name="Riley R."/>
            <person name="Andreopoulos W."/>
            <person name="He G."/>
            <person name="Johnson J."/>
            <person name="Nolan M."/>
            <person name="Tritt A."/>
            <person name="Barry K.W."/>
            <person name="Grigoriev I.V."/>
            <person name="Nagy L.G."/>
            <person name="Hibbett D."/>
            <person name="Henrissat B."/>
            <person name="Matheny P.B."/>
            <person name="Labbe J."/>
            <person name="Martin F.M."/>
        </authorList>
    </citation>
    <scope>NUCLEOTIDE SEQUENCE</scope>
    <source>
        <strain evidence="1">EC-137</strain>
    </source>
</reference>
<reference evidence="1" key="1">
    <citation type="submission" date="2021-02" db="EMBL/GenBank/DDBJ databases">
        <authorList>
            <consortium name="DOE Joint Genome Institute"/>
            <person name="Ahrendt S."/>
            <person name="Looney B.P."/>
            <person name="Miyauchi S."/>
            <person name="Morin E."/>
            <person name="Drula E."/>
            <person name="Courty P.E."/>
            <person name="Chicoki N."/>
            <person name="Fauchery L."/>
            <person name="Kohler A."/>
            <person name="Kuo A."/>
            <person name="Labutti K."/>
            <person name="Pangilinan J."/>
            <person name="Lipzen A."/>
            <person name="Riley R."/>
            <person name="Andreopoulos W."/>
            <person name="He G."/>
            <person name="Johnson J."/>
            <person name="Barry K.W."/>
            <person name="Grigoriev I.V."/>
            <person name="Nagy L."/>
            <person name="Hibbett D."/>
            <person name="Henrissat B."/>
            <person name="Matheny P.B."/>
            <person name="Labbe J."/>
            <person name="Martin F."/>
        </authorList>
    </citation>
    <scope>NUCLEOTIDE SEQUENCE</scope>
    <source>
        <strain evidence="1">EC-137</strain>
    </source>
</reference>
<keyword evidence="1" id="KW-0378">Hydrolase</keyword>
<evidence type="ECO:0000313" key="1">
    <source>
        <dbReference type="EMBL" id="KAI0037033.1"/>
    </source>
</evidence>
<name>A0ACB8QYZ7_9AGAM</name>
<evidence type="ECO:0000313" key="2">
    <source>
        <dbReference type="Proteomes" id="UP000814128"/>
    </source>
</evidence>
<dbReference type="Proteomes" id="UP000814128">
    <property type="component" value="Unassembled WGS sequence"/>
</dbReference>
<accession>A0ACB8QYZ7</accession>
<gene>
    <name evidence="1" type="ORF">K488DRAFT_81531</name>
</gene>
<dbReference type="EMBL" id="MU273466">
    <property type="protein sequence ID" value="KAI0037033.1"/>
    <property type="molecule type" value="Genomic_DNA"/>
</dbReference>
<comment type="caution">
    <text evidence="1">The sequence shown here is derived from an EMBL/GenBank/DDBJ whole genome shotgun (WGS) entry which is preliminary data.</text>
</comment>
<protein>
    <submittedName>
        <fullName evidence="1">Alpha/beta hydrolase fold-1</fullName>
    </submittedName>
</protein>